<evidence type="ECO:0000259" key="3">
    <source>
        <dbReference type="Pfam" id="PF23744"/>
    </source>
</evidence>
<dbReference type="AlphaFoldDB" id="A0ABD3Q2P1"/>
<comment type="caution">
    <text evidence="4">The sequence shown here is derived from an EMBL/GenBank/DDBJ whole genome shotgun (WGS) entry which is preliminary data.</text>
</comment>
<feature type="region of interest" description="Disordered" evidence="2">
    <location>
        <begin position="162"/>
        <end position="256"/>
    </location>
</feature>
<dbReference type="PANTHER" id="PTHR22895">
    <property type="entry name" value="ARMADILLO REPEAT-CONTAINING PROTEIN 6"/>
    <property type="match status" value="1"/>
</dbReference>
<feature type="region of interest" description="Disordered" evidence="2">
    <location>
        <begin position="74"/>
        <end position="149"/>
    </location>
</feature>
<dbReference type="Gene3D" id="1.25.10.10">
    <property type="entry name" value="Leucine-rich Repeat Variant"/>
    <property type="match status" value="1"/>
</dbReference>
<name>A0ABD3Q2P1_9STRA</name>
<feature type="domain" description="LRRK2 ARM repeat" evidence="3">
    <location>
        <begin position="276"/>
        <end position="483"/>
    </location>
</feature>
<dbReference type="InterPro" id="IPR000225">
    <property type="entry name" value="Armadillo"/>
</dbReference>
<feature type="compositionally biased region" description="Low complexity" evidence="2">
    <location>
        <begin position="162"/>
        <end position="175"/>
    </location>
</feature>
<evidence type="ECO:0000313" key="4">
    <source>
        <dbReference type="EMBL" id="KAL3794129.1"/>
    </source>
</evidence>
<dbReference type="Pfam" id="PF23744">
    <property type="entry name" value="ARM_LRRK2"/>
    <property type="match status" value="1"/>
</dbReference>
<dbReference type="InterPro" id="IPR011989">
    <property type="entry name" value="ARM-like"/>
</dbReference>
<accession>A0ABD3Q2P1</accession>
<reference evidence="4 5" key="1">
    <citation type="journal article" date="2020" name="G3 (Bethesda)">
        <title>Improved Reference Genome for Cyclotella cryptica CCMP332, a Model for Cell Wall Morphogenesis, Salinity Adaptation, and Lipid Production in Diatoms (Bacillariophyta).</title>
        <authorList>
            <person name="Roberts W.R."/>
            <person name="Downey K.M."/>
            <person name="Ruck E.C."/>
            <person name="Traller J.C."/>
            <person name="Alverson A.J."/>
        </authorList>
    </citation>
    <scope>NUCLEOTIDE SEQUENCE [LARGE SCALE GENOMIC DNA]</scope>
    <source>
        <strain evidence="4 5">CCMP332</strain>
    </source>
</reference>
<feature type="compositionally biased region" description="Polar residues" evidence="2">
    <location>
        <begin position="196"/>
        <end position="210"/>
    </location>
</feature>
<dbReference type="PANTHER" id="PTHR22895:SF0">
    <property type="entry name" value="ARMADILLO REPEAT-CONTAINING PROTEIN 6"/>
    <property type="match status" value="1"/>
</dbReference>
<evidence type="ECO:0000256" key="1">
    <source>
        <dbReference type="ARBA" id="ARBA00022737"/>
    </source>
</evidence>
<feature type="compositionally biased region" description="Low complexity" evidence="2">
    <location>
        <begin position="98"/>
        <end position="143"/>
    </location>
</feature>
<keyword evidence="1" id="KW-0677">Repeat</keyword>
<dbReference type="InterPro" id="IPR016024">
    <property type="entry name" value="ARM-type_fold"/>
</dbReference>
<dbReference type="SUPFAM" id="SSF48371">
    <property type="entry name" value="ARM repeat"/>
    <property type="match status" value="2"/>
</dbReference>
<sequence>MDTFGNDLSYGGQVLTKSELISRRERNGECVTCGQKCFNKKLFKMVPITIPGVVLEGRCLACNPQDPKKEEVVASCVAAPQQKQSASRKSRRGDSRKGTSSKSLASSAGSVASSDMNCSSSSLRRSASLEVDGVPASPSASGSRPRRNRLRVAADAVVAASRYPHAASAAAAPSATRRHSSRDTIEEESDDDNHNHAQQQSRLPPLTQNPSRRENFARGASKRPSEIMFQGLKLDDVDSDDHTDSSGGGREDDGPSIIERKALAAIHNPNNNSLDVLNIMLTHSTSAVVQNEGLHALSLVLRTPNSALLMDIQRACGYEIIVSAMGKCARDAMAQTNACKVLFLAGAAGEEQHQVAMGSAGAVEALGDAMREFEDDMIVLEGCLLALSNLCIPEENLSYFLEANLIKMTVEIMGRSVENCGLQEHGCAVLANLALHHKARRRIREAGGCDTIVVSMVVNPMDVELQSQALVALRNLCAKDEENRILLACAGAIDAVIGAMQCHRNDAKIQGLGSWVLSILGSNNDNKLYIGENGGIDVIVRSMWVHPDDAGVQEKALRALWTLSVEKALRWPIVEVNSIAAVVAAMQTHPEDASVQEKGCGVLTNLAATTTKLKVQIVQEGALDVAVMAMVLHGDNEVLNERAVSLIKKLCVSDNVEAMMAANVSPMMTMVSETFASCQEKAKLILDFLGDRD</sequence>
<dbReference type="Proteomes" id="UP001516023">
    <property type="component" value="Unassembled WGS sequence"/>
</dbReference>
<feature type="compositionally biased region" description="Basic and acidic residues" evidence="2">
    <location>
        <begin position="233"/>
        <end position="256"/>
    </location>
</feature>
<organism evidence="4 5">
    <name type="scientific">Cyclotella cryptica</name>
    <dbReference type="NCBI Taxonomy" id="29204"/>
    <lineage>
        <taxon>Eukaryota</taxon>
        <taxon>Sar</taxon>
        <taxon>Stramenopiles</taxon>
        <taxon>Ochrophyta</taxon>
        <taxon>Bacillariophyta</taxon>
        <taxon>Coscinodiscophyceae</taxon>
        <taxon>Thalassiosirophycidae</taxon>
        <taxon>Stephanodiscales</taxon>
        <taxon>Stephanodiscaceae</taxon>
        <taxon>Cyclotella</taxon>
    </lineage>
</organism>
<protein>
    <recommendedName>
        <fullName evidence="3">LRRK2 ARM repeat domain-containing protein</fullName>
    </recommendedName>
</protein>
<evidence type="ECO:0000313" key="5">
    <source>
        <dbReference type="Proteomes" id="UP001516023"/>
    </source>
</evidence>
<dbReference type="SMART" id="SM00185">
    <property type="entry name" value="ARM"/>
    <property type="match status" value="6"/>
</dbReference>
<evidence type="ECO:0000256" key="2">
    <source>
        <dbReference type="SAM" id="MobiDB-lite"/>
    </source>
</evidence>
<gene>
    <name evidence="4" type="ORF">HJC23_012836</name>
</gene>
<keyword evidence="5" id="KW-1185">Reference proteome</keyword>
<dbReference type="InterPro" id="IPR056597">
    <property type="entry name" value="ARM_LRRK2"/>
</dbReference>
<proteinExistence type="predicted"/>
<dbReference type="EMBL" id="JABMIG020000083">
    <property type="protein sequence ID" value="KAL3794129.1"/>
    <property type="molecule type" value="Genomic_DNA"/>
</dbReference>